<dbReference type="InterPro" id="IPR000210">
    <property type="entry name" value="BTB/POZ_dom"/>
</dbReference>
<evidence type="ECO:0000313" key="4">
    <source>
        <dbReference type="Proteomes" id="UP000265703"/>
    </source>
</evidence>
<dbReference type="Proteomes" id="UP000265703">
    <property type="component" value="Unassembled WGS sequence"/>
</dbReference>
<dbReference type="InterPro" id="IPR052407">
    <property type="entry name" value="BTB_POZ_domain_cont_9"/>
</dbReference>
<dbReference type="OrthoDB" id="1022638at2759"/>
<dbReference type="SMART" id="SM00584">
    <property type="entry name" value="TLDc"/>
    <property type="match status" value="1"/>
</dbReference>
<name>A0A397TFG1_9GLOM</name>
<dbReference type="AlphaFoldDB" id="A0A397TFG1"/>
<evidence type="ECO:0000313" key="3">
    <source>
        <dbReference type="EMBL" id="RIA96973.1"/>
    </source>
</evidence>
<dbReference type="PANTHER" id="PTHR46306:SF1">
    <property type="entry name" value="BTB_POZ DOMAIN-CONTAINING PROTEIN 9"/>
    <property type="match status" value="1"/>
</dbReference>
<dbReference type="Pfam" id="PF00651">
    <property type="entry name" value="BTB"/>
    <property type="match status" value="1"/>
</dbReference>
<dbReference type="CDD" id="cd18186">
    <property type="entry name" value="BTB_POZ_ZBTB_KLHL-like"/>
    <property type="match status" value="1"/>
</dbReference>
<dbReference type="EMBL" id="QKYT01000036">
    <property type="protein sequence ID" value="RIA96973.1"/>
    <property type="molecule type" value="Genomic_DNA"/>
</dbReference>
<accession>A0A397TFG1</accession>
<dbReference type="SMART" id="SM00225">
    <property type="entry name" value="BTB"/>
    <property type="match status" value="1"/>
</dbReference>
<evidence type="ECO:0000259" key="2">
    <source>
        <dbReference type="PROSITE" id="PS51886"/>
    </source>
</evidence>
<dbReference type="InterPro" id="IPR006571">
    <property type="entry name" value="TLDc_dom"/>
</dbReference>
<dbReference type="Gene3D" id="1.25.40.420">
    <property type="match status" value="1"/>
</dbReference>
<feature type="domain" description="TLDc" evidence="2">
    <location>
        <begin position="287"/>
        <end position="449"/>
    </location>
</feature>
<evidence type="ECO:0000259" key="1">
    <source>
        <dbReference type="PROSITE" id="PS50097"/>
    </source>
</evidence>
<dbReference type="SUPFAM" id="SSF54695">
    <property type="entry name" value="POZ domain"/>
    <property type="match status" value="1"/>
</dbReference>
<dbReference type="Pfam" id="PF07534">
    <property type="entry name" value="TLD"/>
    <property type="match status" value="1"/>
</dbReference>
<organism evidence="3 4">
    <name type="scientific">Glomus cerebriforme</name>
    <dbReference type="NCBI Taxonomy" id="658196"/>
    <lineage>
        <taxon>Eukaryota</taxon>
        <taxon>Fungi</taxon>
        <taxon>Fungi incertae sedis</taxon>
        <taxon>Mucoromycota</taxon>
        <taxon>Glomeromycotina</taxon>
        <taxon>Glomeromycetes</taxon>
        <taxon>Glomerales</taxon>
        <taxon>Glomeraceae</taxon>
        <taxon>Glomus</taxon>
    </lineage>
</organism>
<proteinExistence type="predicted"/>
<keyword evidence="4" id="KW-1185">Reference proteome</keyword>
<dbReference type="PROSITE" id="PS50097">
    <property type="entry name" value="BTB"/>
    <property type="match status" value="1"/>
</dbReference>
<protein>
    <recommendedName>
        <fullName evidence="5">BTB/POZ domain-containing protein</fullName>
    </recommendedName>
</protein>
<evidence type="ECO:0008006" key="5">
    <source>
        <dbReference type="Google" id="ProtNLM"/>
    </source>
</evidence>
<sequence>MESVEILLNDFRQIYENSDDHDVVIDVGKGENNKSFNAHSVILRARCPYFRKDRGMTKYYLEHFSPETFEFILKYIYTGECIIKENVKKINVYQILVAANELGLTYLINYAQDYIITNEDDWTESNVIRMYKESVRCKSFTKLLDFFGELIAFQPFLLFKSSSFNSLDHDIILKFLDRNDINVDEVEIWNYIIKWGMAQRPRLNSNFSNWSNHDFDELQRRCKDLISKVKLFCITSSEYFMYVRPYKRILPSHIVNQLEEYYMVNGLRTSSYTFSTRTPRCYTINSRIISVEHLKRITDWITKKNYNNISILPLFSFKLLHRGRDDGLSVEEFHQNCDGKGPTLVIIKIKNSNDIIGGYNPFSWSSSGNWKVTDKSFIFSFRNGFFRNDILSRVRDQNTAIHDNLNHNVGFGYRDLLWFNGECVCSSYNRKIIESDGFDLEDFEVFQVVRKTNFS</sequence>
<dbReference type="PANTHER" id="PTHR46306">
    <property type="entry name" value="BTB/POZ DOMAIN-CONTAINING PROTEIN 9"/>
    <property type="match status" value="1"/>
</dbReference>
<dbReference type="GO" id="GO:0005737">
    <property type="term" value="C:cytoplasm"/>
    <property type="evidence" value="ECO:0007669"/>
    <property type="project" value="TreeGrafter"/>
</dbReference>
<gene>
    <name evidence="3" type="ORF">C1645_871661</name>
</gene>
<dbReference type="PROSITE" id="PS51886">
    <property type="entry name" value="TLDC"/>
    <property type="match status" value="1"/>
</dbReference>
<dbReference type="InterPro" id="IPR011333">
    <property type="entry name" value="SKP1/BTB/POZ_sf"/>
</dbReference>
<reference evidence="3 4" key="1">
    <citation type="submission" date="2018-06" db="EMBL/GenBank/DDBJ databases">
        <title>Comparative genomics reveals the genomic features of Rhizophagus irregularis, R. cerebriforme, R. diaphanum and Gigaspora rosea, and their symbiotic lifestyle signature.</title>
        <authorList>
            <person name="Morin E."/>
            <person name="San Clemente H."/>
            <person name="Chen E.C.H."/>
            <person name="De La Providencia I."/>
            <person name="Hainaut M."/>
            <person name="Kuo A."/>
            <person name="Kohler A."/>
            <person name="Murat C."/>
            <person name="Tang N."/>
            <person name="Roy S."/>
            <person name="Loubradou J."/>
            <person name="Henrissat B."/>
            <person name="Grigoriev I.V."/>
            <person name="Corradi N."/>
            <person name="Roux C."/>
            <person name="Martin F.M."/>
        </authorList>
    </citation>
    <scope>NUCLEOTIDE SEQUENCE [LARGE SCALE GENOMIC DNA]</scope>
    <source>
        <strain evidence="3 4">DAOM 227022</strain>
    </source>
</reference>
<comment type="caution">
    <text evidence="3">The sequence shown here is derived from an EMBL/GenBank/DDBJ whole genome shotgun (WGS) entry which is preliminary data.</text>
</comment>
<dbReference type="Gene3D" id="3.30.710.10">
    <property type="entry name" value="Potassium Channel Kv1.1, Chain A"/>
    <property type="match status" value="1"/>
</dbReference>
<feature type="domain" description="BTB" evidence="1">
    <location>
        <begin position="21"/>
        <end position="85"/>
    </location>
</feature>